<protein>
    <submittedName>
        <fullName evidence="1">Uncharacterized protein</fullName>
    </submittedName>
</protein>
<dbReference type="EMBL" id="LSRX01005811">
    <property type="protein sequence ID" value="OLP73300.1"/>
    <property type="molecule type" value="Genomic_DNA"/>
</dbReference>
<name>A0A1Q9BRV2_SYMMI</name>
<sequence length="203" mass="23319">MALKEAEKQMALKLQEKEMQMALALQNKDTEMKLKAVQDNMQKKIDITRLKYVNVSSRFWLELIFEDFANYAWTKGIPGTSKFWKNPAGVNMSKVNKYLVSHPAHWQAFLKHQQLCTVNTFPDIPEMLLYGAASCGLHQPLAGLVIVELSNCTRWPAYVQLFHDVGEFHAKQRGYHVERLDLTDAHAALMEQGTEVDNCDFMK</sequence>
<organism evidence="1 2">
    <name type="scientific">Symbiodinium microadriaticum</name>
    <name type="common">Dinoflagellate</name>
    <name type="synonym">Zooxanthella microadriatica</name>
    <dbReference type="NCBI Taxonomy" id="2951"/>
    <lineage>
        <taxon>Eukaryota</taxon>
        <taxon>Sar</taxon>
        <taxon>Alveolata</taxon>
        <taxon>Dinophyceae</taxon>
        <taxon>Suessiales</taxon>
        <taxon>Symbiodiniaceae</taxon>
        <taxon>Symbiodinium</taxon>
    </lineage>
</organism>
<comment type="caution">
    <text evidence="1">The sequence shown here is derived from an EMBL/GenBank/DDBJ whole genome shotgun (WGS) entry which is preliminary data.</text>
</comment>
<keyword evidence="2" id="KW-1185">Reference proteome</keyword>
<evidence type="ECO:0000313" key="2">
    <source>
        <dbReference type="Proteomes" id="UP000186817"/>
    </source>
</evidence>
<dbReference type="OrthoDB" id="10416904at2759"/>
<reference evidence="1 2" key="1">
    <citation type="submission" date="2016-02" db="EMBL/GenBank/DDBJ databases">
        <title>Genome analysis of coral dinoflagellate symbionts highlights evolutionary adaptations to a symbiotic lifestyle.</title>
        <authorList>
            <person name="Aranda M."/>
            <person name="Li Y."/>
            <person name="Liew Y.J."/>
            <person name="Baumgarten S."/>
            <person name="Simakov O."/>
            <person name="Wilson M."/>
            <person name="Piel J."/>
            <person name="Ashoor H."/>
            <person name="Bougouffa S."/>
            <person name="Bajic V.B."/>
            <person name="Ryu T."/>
            <person name="Ravasi T."/>
            <person name="Bayer T."/>
            <person name="Micklem G."/>
            <person name="Kim H."/>
            <person name="Bhak J."/>
            <person name="Lajeunesse T.C."/>
            <person name="Voolstra C.R."/>
        </authorList>
    </citation>
    <scope>NUCLEOTIDE SEQUENCE [LARGE SCALE GENOMIC DNA]</scope>
    <source>
        <strain evidence="1 2">CCMP2467</strain>
    </source>
</reference>
<feature type="non-terminal residue" evidence="1">
    <location>
        <position position="203"/>
    </location>
</feature>
<dbReference type="AlphaFoldDB" id="A0A1Q9BRV2"/>
<dbReference type="Proteomes" id="UP000186817">
    <property type="component" value="Unassembled WGS sequence"/>
</dbReference>
<accession>A0A1Q9BRV2</accession>
<evidence type="ECO:0000313" key="1">
    <source>
        <dbReference type="EMBL" id="OLP73300.1"/>
    </source>
</evidence>
<gene>
    <name evidence="1" type="ORF">AK812_SmicGene47504</name>
</gene>
<proteinExistence type="predicted"/>